<comment type="caution">
    <text evidence="2">The sequence shown here is derived from an EMBL/GenBank/DDBJ whole genome shotgun (WGS) entry which is preliminary data.</text>
</comment>
<proteinExistence type="predicted"/>
<dbReference type="PANTHER" id="PTHR39196">
    <property type="entry name" value="PRIMOSOME, DNAD SUBUNIT"/>
    <property type="match status" value="1"/>
</dbReference>
<gene>
    <name evidence="2" type="ORF">GKE72_15470</name>
</gene>
<dbReference type="Pfam" id="PF14297">
    <property type="entry name" value="Lin1244_N"/>
    <property type="match status" value="1"/>
</dbReference>
<dbReference type="EMBL" id="WKRA01000044">
    <property type="protein sequence ID" value="MSD17426.1"/>
    <property type="molecule type" value="Genomic_DNA"/>
</dbReference>
<accession>A0A844E611</accession>
<dbReference type="Proteomes" id="UP000431304">
    <property type="component" value="Unassembled WGS sequence"/>
</dbReference>
<evidence type="ECO:0000259" key="1">
    <source>
        <dbReference type="Pfam" id="PF14297"/>
    </source>
</evidence>
<sequence>MARPLKEGLDYFSLDCYMDSKIKLIQAEYGLKGFAIVVKLWQMIYREHGYYSEWNDEKALLFAYEECSDCGVKLLNEIVETCFRRDIFSEKLFRKYRILTSSGIQKRYFLAVDRRRKNEVKEEYLLVEFGQKQVNEAKTPVNVSKNFVNADNNTQSKVKESKVNESRVESARISLQSAPELYAALCSKYGRTFVDERVERSKQYKGANMQTVAKWCEEDFGKKSARKRNGFCNFQERDNDYAEVQKQLFQKGIIIKSENEESK</sequence>
<protein>
    <submittedName>
        <fullName evidence="2">DUF4373 domain-containing protein</fullName>
    </submittedName>
</protein>
<evidence type="ECO:0000313" key="3">
    <source>
        <dbReference type="Proteomes" id="UP000431304"/>
    </source>
</evidence>
<feature type="domain" description="Lin1244/Lin1753-like N-terminal" evidence="1">
    <location>
        <begin position="11"/>
        <end position="104"/>
    </location>
</feature>
<dbReference type="AlphaFoldDB" id="A0A844E611"/>
<name>A0A844E611_EUBRA</name>
<dbReference type="InterPro" id="IPR025400">
    <property type="entry name" value="Lin1244/Lin1753-like_N"/>
</dbReference>
<organism evidence="2 3">
    <name type="scientific">Eubacterium ramulus</name>
    <dbReference type="NCBI Taxonomy" id="39490"/>
    <lineage>
        <taxon>Bacteria</taxon>
        <taxon>Bacillati</taxon>
        <taxon>Bacillota</taxon>
        <taxon>Clostridia</taxon>
        <taxon>Eubacteriales</taxon>
        <taxon>Eubacteriaceae</taxon>
        <taxon>Eubacterium</taxon>
    </lineage>
</organism>
<dbReference type="PANTHER" id="PTHR39196:SF1">
    <property type="entry name" value="PRIMOSOME, DNAD SUBUNIT"/>
    <property type="match status" value="1"/>
</dbReference>
<reference evidence="2 3" key="1">
    <citation type="journal article" date="2019" name="Nat. Med.">
        <title>A library of human gut bacterial isolates paired with longitudinal multiomics data enables mechanistic microbiome research.</title>
        <authorList>
            <person name="Poyet M."/>
            <person name="Groussin M."/>
            <person name="Gibbons S.M."/>
            <person name="Avila-Pacheco J."/>
            <person name="Jiang X."/>
            <person name="Kearney S.M."/>
            <person name="Perrotta A.R."/>
            <person name="Berdy B."/>
            <person name="Zhao S."/>
            <person name="Lieberman T.D."/>
            <person name="Swanson P.K."/>
            <person name="Smith M."/>
            <person name="Roesemann S."/>
            <person name="Alexander J.E."/>
            <person name="Rich S.A."/>
            <person name="Livny J."/>
            <person name="Vlamakis H."/>
            <person name="Clish C."/>
            <person name="Bullock K."/>
            <person name="Deik A."/>
            <person name="Scott J."/>
            <person name="Pierce K.A."/>
            <person name="Xavier R.J."/>
            <person name="Alm E.J."/>
        </authorList>
    </citation>
    <scope>NUCLEOTIDE SEQUENCE [LARGE SCALE GENOMIC DNA]</scope>
    <source>
        <strain evidence="2 3">BIOML-A3</strain>
    </source>
</reference>
<evidence type="ECO:0000313" key="2">
    <source>
        <dbReference type="EMBL" id="MSD17426.1"/>
    </source>
</evidence>
<dbReference type="RefSeq" id="WP_154315197.1">
    <property type="nucleotide sequence ID" value="NZ_WKRA01000044.1"/>
</dbReference>